<sequence>MADLTLTLTERLLLANQLRILQHLNPDEDYSLHLEIVENGYEHLYDELTNGLFDPPAPGVGPEVYDIFDMFRSLSHSIDSLSDKSGVDIDRARFRGYDRNHESQHYAFARFLIEKRGHYGESKPAKGNYNTHWPVLPVYRRMLAAWRSLGKRSELLTQDEIVRIIAAGQEQT</sequence>
<dbReference type="SUPFAM" id="SSF116960">
    <property type="entry name" value="YfbU-like"/>
    <property type="match status" value="1"/>
</dbReference>
<dbReference type="Pfam" id="PF03887">
    <property type="entry name" value="YfbU"/>
    <property type="match status" value="1"/>
</dbReference>
<dbReference type="RefSeq" id="WP_269034211.1">
    <property type="nucleotide sequence ID" value="NZ_CP114040.1"/>
</dbReference>
<dbReference type="Gene3D" id="1.10.3190.10">
    <property type="entry name" value="yfbu gene product, domain 2"/>
    <property type="match status" value="1"/>
</dbReference>
<protein>
    <submittedName>
        <fullName evidence="1">YfbU family protein</fullName>
    </submittedName>
</protein>
<reference evidence="1" key="1">
    <citation type="submission" date="2022-11" db="EMBL/GenBank/DDBJ databases">
        <title>Minimal conservation of predation-associated metabolite biosynthetic gene clusters underscores biosynthetic potential of Myxococcota including descriptions for ten novel species: Archangium lansinium sp. nov., Myxococcus landrumus sp. nov., Nannocystis bai.</title>
        <authorList>
            <person name="Ahearne A."/>
            <person name="Stevens C."/>
            <person name="Dowd S."/>
        </authorList>
    </citation>
    <scope>NUCLEOTIDE SEQUENCE</scope>
    <source>
        <strain evidence="1">Fl3</strain>
    </source>
</reference>
<dbReference type="InterPro" id="IPR023146">
    <property type="entry name" value="YfbU_alpha-helical_sf"/>
</dbReference>
<dbReference type="EMBL" id="CP114040">
    <property type="protein sequence ID" value="WAS91852.1"/>
    <property type="molecule type" value="Genomic_DNA"/>
</dbReference>
<evidence type="ECO:0000313" key="2">
    <source>
        <dbReference type="Proteomes" id="UP001164459"/>
    </source>
</evidence>
<gene>
    <name evidence="1" type="ORF">O0S08_37190</name>
</gene>
<keyword evidence="2" id="KW-1185">Reference proteome</keyword>
<proteinExistence type="predicted"/>
<accession>A0ABY7GY16</accession>
<name>A0ABY7GY16_9BACT</name>
<organism evidence="1 2">
    <name type="scientific">Nannocystis punicea</name>
    <dbReference type="NCBI Taxonomy" id="2995304"/>
    <lineage>
        <taxon>Bacteria</taxon>
        <taxon>Pseudomonadati</taxon>
        <taxon>Myxococcota</taxon>
        <taxon>Polyangia</taxon>
        <taxon>Nannocystales</taxon>
        <taxon>Nannocystaceae</taxon>
        <taxon>Nannocystis</taxon>
    </lineage>
</organism>
<evidence type="ECO:0000313" key="1">
    <source>
        <dbReference type="EMBL" id="WAS91852.1"/>
    </source>
</evidence>
<dbReference type="Proteomes" id="UP001164459">
    <property type="component" value="Chromosome"/>
</dbReference>
<dbReference type="Gene3D" id="1.10.287.680">
    <property type="entry name" value="Helix hairpin bin"/>
    <property type="match status" value="1"/>
</dbReference>
<dbReference type="InterPro" id="IPR023145">
    <property type="entry name" value="YfbU_helix-hairpin_sf"/>
</dbReference>
<dbReference type="InterPro" id="IPR005587">
    <property type="entry name" value="UPF0304_YfbU"/>
</dbReference>
<dbReference type="NCBIfam" id="NF003936">
    <property type="entry name" value="PRK05445.1"/>
    <property type="match status" value="1"/>
</dbReference>